<evidence type="ECO:0000313" key="10">
    <source>
        <dbReference type="Proteomes" id="UP001139887"/>
    </source>
</evidence>
<evidence type="ECO:0000256" key="5">
    <source>
        <dbReference type="ARBA" id="ARBA00022833"/>
    </source>
</evidence>
<dbReference type="Proteomes" id="UP001139887">
    <property type="component" value="Unassembled WGS sequence"/>
</dbReference>
<dbReference type="InterPro" id="IPR037094">
    <property type="entry name" value="Glyco_hydro_38_cen_sf"/>
</dbReference>
<keyword evidence="6" id="KW-0326">Glycosidase</keyword>
<feature type="domain" description="Glycoside hydrolase family 38 central" evidence="8">
    <location>
        <begin position="374"/>
        <end position="459"/>
    </location>
</feature>
<dbReference type="EMBL" id="JANBUW010000025">
    <property type="protein sequence ID" value="KAJ2850712.1"/>
    <property type="molecule type" value="Genomic_DNA"/>
</dbReference>
<dbReference type="SUPFAM" id="SSF88713">
    <property type="entry name" value="Glycoside hydrolase/deacetylase"/>
    <property type="match status" value="1"/>
</dbReference>
<keyword evidence="4" id="KW-0378">Hydrolase</keyword>
<feature type="transmembrane region" description="Helical" evidence="7">
    <location>
        <begin position="717"/>
        <end position="736"/>
    </location>
</feature>
<dbReference type="Gene3D" id="1.20.1270.50">
    <property type="entry name" value="Glycoside hydrolase family 38, central domain"/>
    <property type="match status" value="1"/>
</dbReference>
<feature type="transmembrane region" description="Helical" evidence="7">
    <location>
        <begin position="748"/>
        <end position="766"/>
    </location>
</feature>
<dbReference type="GO" id="GO:0030246">
    <property type="term" value="F:carbohydrate binding"/>
    <property type="evidence" value="ECO:0007669"/>
    <property type="project" value="InterPro"/>
</dbReference>
<keyword evidence="5" id="KW-0862">Zinc</keyword>
<dbReference type="Gene3D" id="2.70.98.30">
    <property type="entry name" value="Golgi alpha-mannosidase II, domain 4"/>
    <property type="match status" value="1"/>
</dbReference>
<dbReference type="InterPro" id="IPR011330">
    <property type="entry name" value="Glyco_hydro/deAcase_b/a-brl"/>
</dbReference>
<dbReference type="PANTHER" id="PTHR11607:SF3">
    <property type="entry name" value="LYSOSOMAL ALPHA-MANNOSIDASE"/>
    <property type="match status" value="1"/>
</dbReference>
<sequence length="1086" mass="118801">MIRRLVRTQGMLVVVGLIFVIWSNPQVLPINKSSWMPRYGEVGPPTSRDTKVSPLPRNLTIHMLPHSHVDAGWNLSIDEYYEAAVRQVLRRASIQLWANRKRRFVWGDVAFLDKWLDEEGDFMNGQLEGDQSKMTWRQLLQEEIKRGQWEIVGGGYVSADEGLTTWWAHNAVLDVGQRALERQLNTTARVAWQIDNFGHFSTVAHLLSNSGYHAQFVGRMGYRDLYGFASKGRLQFLWQSQHTGAKPLLTHFLAEHYASPSADFDFDHTEKCNVDLLLEQLQRVARRHVRQYPAHGHVLVLIGDDFRFVKARRAFDCMDQLIAASSSHPQWRDVRLQYSTASEYLHATGLLQSQKSLYKFGGDMYPYQDKPVEQFWSGILGSRPYLKWLVRDCELIVKHAEALVALARVRDPYAIVESEWAQVEQHLEFARKQLAIGHHHDSITGTCTNDVFADYVLRLQAASRVALRAAQVAAQIYAGHSGQMPQMIDHIKSAYEPEAAVANACSPATRDVADSTRGTLKVNANETTTVIVSNAALLAAQSHVVRLRGLSSDAAVANAMGGPVEVQAQQAKDGSFDAMFVAEDVPALGMRSYTVGTVDQYPQAQPLAAQLATASPILSPLARLHKGRTHVRLRSKRNGKIEVSAYGRTVTVQLREYFANPFVQSSGAYVMHSFGLMYAGVFGVFGAALCAGWLLAAVSGPRVLRALRVPRVMSGRALSAALIGCAQGVAGVYYAAQMASVERLNAWTQGQGVALLIAPVGAVAFVQGGALRWGVRAAAAGATGLLAGTALALLLGQPWQSRALTSHALRFQVEHGSVCDRAYAQVSDFAAVEMQLCADTPQMLQMALTLQAPSDRELVLRVSHGRSRTLHLFDGVAERTRKSGWWMPVPGAFYPAPLMARLGSQLVVHMRQPVGAASVQQGCLDLLVHRNMSANDFRGLRLPLADSHAAGPAFLLDLRPATPSPVTDSLRISAPPLAFAQPHPGSSGKAAVAAYSPAAASLPALDLVGIRSCNTSGGLLVEARLLALQRTSVAASSLLPRVKSAARADADWLMRSSCSLPRQQTKTDFVNLKPGEQALFRLLISS</sequence>
<dbReference type="InterPro" id="IPR000602">
    <property type="entry name" value="Glyco_hydro_38_N"/>
</dbReference>
<proteinExistence type="inferred from homology"/>
<dbReference type="GO" id="GO:0046872">
    <property type="term" value="F:metal ion binding"/>
    <property type="evidence" value="ECO:0007669"/>
    <property type="project" value="UniProtKB-KW"/>
</dbReference>
<evidence type="ECO:0000256" key="4">
    <source>
        <dbReference type="ARBA" id="ARBA00022801"/>
    </source>
</evidence>
<evidence type="ECO:0000256" key="2">
    <source>
        <dbReference type="ARBA" id="ARBA00009792"/>
    </source>
</evidence>
<keyword evidence="7" id="KW-0472">Membrane</keyword>
<feature type="transmembrane region" description="Helical" evidence="7">
    <location>
        <begin position="675"/>
        <end position="696"/>
    </location>
</feature>
<evidence type="ECO:0000256" key="7">
    <source>
        <dbReference type="SAM" id="Phobius"/>
    </source>
</evidence>
<organism evidence="9 10">
    <name type="scientific">Coemansia brasiliensis</name>
    <dbReference type="NCBI Taxonomy" id="2650707"/>
    <lineage>
        <taxon>Eukaryota</taxon>
        <taxon>Fungi</taxon>
        <taxon>Fungi incertae sedis</taxon>
        <taxon>Zoopagomycota</taxon>
        <taxon>Kickxellomycotina</taxon>
        <taxon>Kickxellomycetes</taxon>
        <taxon>Kickxellales</taxon>
        <taxon>Kickxellaceae</taxon>
        <taxon>Coemansia</taxon>
    </lineage>
</organism>
<evidence type="ECO:0000313" key="9">
    <source>
        <dbReference type="EMBL" id="KAJ2850712.1"/>
    </source>
</evidence>
<comment type="caution">
    <text evidence="9">The sequence shown here is derived from an EMBL/GenBank/DDBJ whole genome shotgun (WGS) entry which is preliminary data.</text>
</comment>
<keyword evidence="7" id="KW-1133">Transmembrane helix</keyword>
<dbReference type="SUPFAM" id="SSF74650">
    <property type="entry name" value="Galactose mutarotase-like"/>
    <property type="match status" value="1"/>
</dbReference>
<comment type="similarity">
    <text evidence="2">Belongs to the glycosyl hydrolase 38 family.</text>
</comment>
<keyword evidence="7" id="KW-0812">Transmembrane</keyword>
<keyword evidence="3" id="KW-0479">Metal-binding</keyword>
<comment type="cofactor">
    <cofactor evidence="1">
        <name>Zn(2+)</name>
        <dbReference type="ChEBI" id="CHEBI:29105"/>
    </cofactor>
</comment>
<evidence type="ECO:0000259" key="8">
    <source>
        <dbReference type="SMART" id="SM00872"/>
    </source>
</evidence>
<dbReference type="AlphaFoldDB" id="A0A9W8M0L8"/>
<dbReference type="SUPFAM" id="SSF88688">
    <property type="entry name" value="Families 57/38 glycoside transferase middle domain"/>
    <property type="match status" value="1"/>
</dbReference>
<evidence type="ECO:0000256" key="3">
    <source>
        <dbReference type="ARBA" id="ARBA00022723"/>
    </source>
</evidence>
<dbReference type="GO" id="GO:0004559">
    <property type="term" value="F:alpha-mannosidase activity"/>
    <property type="evidence" value="ECO:0007669"/>
    <property type="project" value="InterPro"/>
</dbReference>
<dbReference type="InterPro" id="IPR015341">
    <property type="entry name" value="Glyco_hydro_38_cen"/>
</dbReference>
<dbReference type="Pfam" id="PF01074">
    <property type="entry name" value="Glyco_hydro_38N"/>
    <property type="match status" value="1"/>
</dbReference>
<dbReference type="OrthoDB" id="10261055at2759"/>
<gene>
    <name evidence="9" type="ORF">IWW36_001681</name>
</gene>
<dbReference type="InterPro" id="IPR011013">
    <property type="entry name" value="Gal_mutarotase_sf_dom"/>
</dbReference>
<keyword evidence="10" id="KW-1185">Reference proteome</keyword>
<dbReference type="PANTHER" id="PTHR11607">
    <property type="entry name" value="ALPHA-MANNOSIDASE"/>
    <property type="match status" value="1"/>
</dbReference>
<evidence type="ECO:0000256" key="6">
    <source>
        <dbReference type="ARBA" id="ARBA00023295"/>
    </source>
</evidence>
<name>A0A9W8M0L8_9FUNG</name>
<dbReference type="SMART" id="SM00872">
    <property type="entry name" value="Alpha-mann_mid"/>
    <property type="match status" value="1"/>
</dbReference>
<protein>
    <recommendedName>
        <fullName evidence="8">Glycoside hydrolase family 38 central domain-containing protein</fullName>
    </recommendedName>
</protein>
<dbReference type="InterPro" id="IPR027291">
    <property type="entry name" value="Glyco_hydro_38_N_sf"/>
</dbReference>
<dbReference type="InterPro" id="IPR028995">
    <property type="entry name" value="Glyco_hydro_57/38_cen_sf"/>
</dbReference>
<evidence type="ECO:0000256" key="1">
    <source>
        <dbReference type="ARBA" id="ARBA00001947"/>
    </source>
</evidence>
<dbReference type="GO" id="GO:0006013">
    <property type="term" value="P:mannose metabolic process"/>
    <property type="evidence" value="ECO:0007669"/>
    <property type="project" value="InterPro"/>
</dbReference>
<feature type="transmembrane region" description="Helical" evidence="7">
    <location>
        <begin position="773"/>
        <end position="795"/>
    </location>
</feature>
<accession>A0A9W8M0L8</accession>
<reference evidence="9" key="1">
    <citation type="submission" date="2022-07" db="EMBL/GenBank/DDBJ databases">
        <title>Phylogenomic reconstructions and comparative analyses of Kickxellomycotina fungi.</title>
        <authorList>
            <person name="Reynolds N.K."/>
            <person name="Stajich J.E."/>
            <person name="Barry K."/>
            <person name="Grigoriev I.V."/>
            <person name="Crous P."/>
            <person name="Smith M.E."/>
        </authorList>
    </citation>
    <scope>NUCLEOTIDE SEQUENCE</scope>
    <source>
        <strain evidence="9">NRRL 1566</strain>
    </source>
</reference>
<dbReference type="InterPro" id="IPR050843">
    <property type="entry name" value="Glycosyl_Hydrlase_38"/>
</dbReference>
<dbReference type="Pfam" id="PF09261">
    <property type="entry name" value="Alpha-mann_mid"/>
    <property type="match status" value="1"/>
</dbReference>
<dbReference type="Gene3D" id="3.20.110.10">
    <property type="entry name" value="Glycoside hydrolase 38, N terminal domain"/>
    <property type="match status" value="1"/>
</dbReference>